<name>A0A0R2E000_9LACO</name>
<evidence type="ECO:0000313" key="4">
    <source>
        <dbReference type="Proteomes" id="UP000050898"/>
    </source>
</evidence>
<evidence type="ECO:0000313" key="3">
    <source>
        <dbReference type="EMBL" id="KRN09519.1"/>
    </source>
</evidence>
<dbReference type="GO" id="GO:0016787">
    <property type="term" value="F:hydrolase activity"/>
    <property type="evidence" value="ECO:0007669"/>
    <property type="project" value="UniProtKB-KW"/>
</dbReference>
<evidence type="ECO:0000256" key="1">
    <source>
        <dbReference type="ARBA" id="ARBA00022801"/>
    </source>
</evidence>
<dbReference type="GeneID" id="98315192"/>
<dbReference type="PATRIC" id="fig|1046596.6.peg.1085"/>
<sequence length="334" mass="37391">MVEESVELITERIKEAIESKDIYGVSYAITDKKNSSEFYLGTQGNGKYDIALTSTMIYDLASLTKVVGTTTRILQLIESGTLDLNTEIGEILFGFKYPQVTIANLLMHNSGLPADITDARSMTKEELIKRIKETNLISSPGEKVVYSDLGFIILGWIIAQVDGELSTSLNEHIFEPLLMKNTGYNLSERPLASFIPTEDEPQRGGIIQGVVHDYKAYLLDGVSGHAGIFSTLGDLNNFTSMYINEGAFKGKQILSSQSINLLRQYSGGGRTLGWQTWNNDSTKLWHTGFTGTSIALDLKNKQSFVCLTNRIYPTRRKKEWIKIRKEVIRLFYGE</sequence>
<organism evidence="3 4">
    <name type="scientific">Liquorilactobacillus mali KCTC 3596 = DSM 20444</name>
    <dbReference type="NCBI Taxonomy" id="1046596"/>
    <lineage>
        <taxon>Bacteria</taxon>
        <taxon>Bacillati</taxon>
        <taxon>Bacillota</taxon>
        <taxon>Bacilli</taxon>
        <taxon>Lactobacillales</taxon>
        <taxon>Lactobacillaceae</taxon>
        <taxon>Liquorilactobacillus</taxon>
    </lineage>
</organism>
<dbReference type="InterPro" id="IPR012338">
    <property type="entry name" value="Beta-lactam/transpept-like"/>
</dbReference>
<keyword evidence="1" id="KW-0378">Hydrolase</keyword>
<dbReference type="OrthoDB" id="9803467at2"/>
<dbReference type="RefSeq" id="WP_010077988.1">
    <property type="nucleotide sequence ID" value="NZ_AYYH01000024.1"/>
</dbReference>
<accession>A0A0R2E000</accession>
<dbReference type="InterPro" id="IPR050789">
    <property type="entry name" value="Diverse_Enzym_Activities"/>
</dbReference>
<dbReference type="PANTHER" id="PTHR43283">
    <property type="entry name" value="BETA-LACTAMASE-RELATED"/>
    <property type="match status" value="1"/>
</dbReference>
<dbReference type="SUPFAM" id="SSF56601">
    <property type="entry name" value="beta-lactamase/transpeptidase-like"/>
    <property type="match status" value="1"/>
</dbReference>
<feature type="domain" description="Beta-lactamase-related" evidence="2">
    <location>
        <begin position="11"/>
        <end position="324"/>
    </location>
</feature>
<reference evidence="3 4" key="1">
    <citation type="journal article" date="2015" name="Genome Announc.">
        <title>Expanding the biotechnology potential of lactobacilli through comparative genomics of 213 strains and associated genera.</title>
        <authorList>
            <person name="Sun Z."/>
            <person name="Harris H.M."/>
            <person name="McCann A."/>
            <person name="Guo C."/>
            <person name="Argimon S."/>
            <person name="Zhang W."/>
            <person name="Yang X."/>
            <person name="Jeffery I.B."/>
            <person name="Cooney J.C."/>
            <person name="Kagawa T.F."/>
            <person name="Liu W."/>
            <person name="Song Y."/>
            <person name="Salvetti E."/>
            <person name="Wrobel A."/>
            <person name="Rasinkangas P."/>
            <person name="Parkhill J."/>
            <person name="Rea M.C."/>
            <person name="O'Sullivan O."/>
            <person name="Ritari J."/>
            <person name="Douillard F.P."/>
            <person name="Paul Ross R."/>
            <person name="Yang R."/>
            <person name="Briner A.E."/>
            <person name="Felis G.E."/>
            <person name="de Vos W.M."/>
            <person name="Barrangou R."/>
            <person name="Klaenhammer T.R."/>
            <person name="Caufield P.W."/>
            <person name="Cui Y."/>
            <person name="Zhang H."/>
            <person name="O'Toole P.W."/>
        </authorList>
    </citation>
    <scope>NUCLEOTIDE SEQUENCE [LARGE SCALE GENOMIC DNA]</scope>
    <source>
        <strain evidence="3 4">DSM 20444</strain>
    </source>
</reference>
<keyword evidence="4" id="KW-1185">Reference proteome</keyword>
<dbReference type="PANTHER" id="PTHR43283:SF11">
    <property type="entry name" value="BETA-LACTAMASE-RELATED DOMAIN-CONTAINING PROTEIN"/>
    <property type="match status" value="1"/>
</dbReference>
<dbReference type="EMBL" id="AYYH01000024">
    <property type="protein sequence ID" value="KRN09519.1"/>
    <property type="molecule type" value="Genomic_DNA"/>
</dbReference>
<dbReference type="Proteomes" id="UP000050898">
    <property type="component" value="Unassembled WGS sequence"/>
</dbReference>
<evidence type="ECO:0000259" key="2">
    <source>
        <dbReference type="Pfam" id="PF00144"/>
    </source>
</evidence>
<dbReference type="InterPro" id="IPR001466">
    <property type="entry name" value="Beta-lactam-related"/>
</dbReference>
<dbReference type="AlphaFoldDB" id="A0A0R2E000"/>
<comment type="caution">
    <text evidence="3">The sequence shown here is derived from an EMBL/GenBank/DDBJ whole genome shotgun (WGS) entry which is preliminary data.</text>
</comment>
<gene>
    <name evidence="3" type="ORF">FD00_GL001006</name>
</gene>
<dbReference type="Pfam" id="PF00144">
    <property type="entry name" value="Beta-lactamase"/>
    <property type="match status" value="1"/>
</dbReference>
<proteinExistence type="predicted"/>
<protein>
    <submittedName>
        <fullName evidence="3">Beta-lactamase class C related penicillin binding protein</fullName>
    </submittedName>
</protein>
<dbReference type="Gene3D" id="3.40.710.10">
    <property type="entry name" value="DD-peptidase/beta-lactamase superfamily"/>
    <property type="match status" value="1"/>
</dbReference>